<dbReference type="PANTHER" id="PTHR35358">
    <property type="entry name" value="OS06G0711100 PROTEIN"/>
    <property type="match status" value="1"/>
</dbReference>
<gene>
    <name evidence="1" type="ORF">M8C21_015811</name>
</gene>
<organism evidence="1 2">
    <name type="scientific">Ambrosia artemisiifolia</name>
    <name type="common">Common ragweed</name>
    <dbReference type="NCBI Taxonomy" id="4212"/>
    <lineage>
        <taxon>Eukaryota</taxon>
        <taxon>Viridiplantae</taxon>
        <taxon>Streptophyta</taxon>
        <taxon>Embryophyta</taxon>
        <taxon>Tracheophyta</taxon>
        <taxon>Spermatophyta</taxon>
        <taxon>Magnoliopsida</taxon>
        <taxon>eudicotyledons</taxon>
        <taxon>Gunneridae</taxon>
        <taxon>Pentapetalae</taxon>
        <taxon>asterids</taxon>
        <taxon>campanulids</taxon>
        <taxon>Asterales</taxon>
        <taxon>Asteraceae</taxon>
        <taxon>Asteroideae</taxon>
        <taxon>Heliantheae alliance</taxon>
        <taxon>Heliantheae</taxon>
        <taxon>Ambrosia</taxon>
    </lineage>
</organism>
<evidence type="ECO:0000313" key="1">
    <source>
        <dbReference type="EMBL" id="KAI7753669.1"/>
    </source>
</evidence>
<dbReference type="PANTHER" id="PTHR35358:SF18">
    <property type="entry name" value="PHOSPHOLIPASE-LIKE PROTEIN-RELATED"/>
    <property type="match status" value="1"/>
</dbReference>
<dbReference type="Proteomes" id="UP001206925">
    <property type="component" value="Unassembled WGS sequence"/>
</dbReference>
<sequence>ELWEARQPHSVKAEMRTMSTLFGPFDHVEDRVVAGKVSSQSDIICVHGYEVKQSVAPILESIFNKHGDIAADCIYKPASMRSSFLEIICEVVSQIQTNDDIDKMERLEQQVLVAEAANINVSWLQVHLDAIRKRKEASRKRSLLMEMKANTSL</sequence>
<accession>A0AAD5GUF9</accession>
<dbReference type="EMBL" id="JAMZMK010005359">
    <property type="protein sequence ID" value="KAI7753669.1"/>
    <property type="molecule type" value="Genomic_DNA"/>
</dbReference>
<protein>
    <recommendedName>
        <fullName evidence="3">Phospholipase-like protein</fullName>
    </recommendedName>
</protein>
<feature type="non-terminal residue" evidence="1">
    <location>
        <position position="153"/>
    </location>
</feature>
<comment type="caution">
    <text evidence="1">The sequence shown here is derived from an EMBL/GenBank/DDBJ whole genome shotgun (WGS) entry which is preliminary data.</text>
</comment>
<name>A0AAD5GUF9_AMBAR</name>
<evidence type="ECO:0008006" key="3">
    <source>
        <dbReference type="Google" id="ProtNLM"/>
    </source>
</evidence>
<reference evidence="1" key="1">
    <citation type="submission" date="2022-06" db="EMBL/GenBank/DDBJ databases">
        <title>Uncovering the hologenomic basis of an extraordinary plant invasion.</title>
        <authorList>
            <person name="Bieker V.C."/>
            <person name="Martin M.D."/>
            <person name="Gilbert T."/>
            <person name="Hodgins K."/>
            <person name="Battlay P."/>
            <person name="Petersen B."/>
            <person name="Wilson J."/>
        </authorList>
    </citation>
    <scope>NUCLEOTIDE SEQUENCE</scope>
    <source>
        <strain evidence="1">AA19_3_7</strain>
        <tissue evidence="1">Leaf</tissue>
    </source>
</reference>
<dbReference type="InterPro" id="IPR007942">
    <property type="entry name" value="PLipase-like"/>
</dbReference>
<keyword evidence="2" id="KW-1185">Reference proteome</keyword>
<dbReference type="AlphaFoldDB" id="A0AAD5GUF9"/>
<proteinExistence type="predicted"/>
<evidence type="ECO:0000313" key="2">
    <source>
        <dbReference type="Proteomes" id="UP001206925"/>
    </source>
</evidence>
<dbReference type="Pfam" id="PF05278">
    <property type="entry name" value="PEARLI-4"/>
    <property type="match status" value="1"/>
</dbReference>
<feature type="non-terminal residue" evidence="1">
    <location>
        <position position="1"/>
    </location>
</feature>